<dbReference type="Proteomes" id="UP000215301">
    <property type="component" value="Unassembled WGS sequence"/>
</dbReference>
<feature type="binding site" evidence="8 12">
    <location>
        <position position="326"/>
    </location>
    <ligand>
        <name>substrate</name>
    </ligand>
</feature>
<organism evidence="15 16">
    <name type="scientific">Thermoanaerobacterium thermosaccharolyticum</name>
    <name type="common">Clostridium thermosaccharolyticum</name>
    <dbReference type="NCBI Taxonomy" id="1517"/>
    <lineage>
        <taxon>Bacteria</taxon>
        <taxon>Bacillati</taxon>
        <taxon>Bacillota</taxon>
        <taxon>Clostridia</taxon>
        <taxon>Thermoanaerobacterales</taxon>
        <taxon>Thermoanaerobacteraceae</taxon>
        <taxon>Thermoanaerobacterium</taxon>
    </lineage>
</organism>
<dbReference type="NCBIfam" id="TIGR00069">
    <property type="entry name" value="hisD"/>
    <property type="match status" value="1"/>
</dbReference>
<dbReference type="CDD" id="cd06572">
    <property type="entry name" value="Histidinol_dh"/>
    <property type="match status" value="1"/>
</dbReference>
<comment type="catalytic activity">
    <reaction evidence="7 8">
        <text>L-histidinol + 2 NAD(+) + H2O = L-histidine + 2 NADH + 3 H(+)</text>
        <dbReference type="Rhea" id="RHEA:20641"/>
        <dbReference type="ChEBI" id="CHEBI:15377"/>
        <dbReference type="ChEBI" id="CHEBI:15378"/>
        <dbReference type="ChEBI" id="CHEBI:57540"/>
        <dbReference type="ChEBI" id="CHEBI:57595"/>
        <dbReference type="ChEBI" id="CHEBI:57699"/>
        <dbReference type="ChEBI" id="CHEBI:57945"/>
        <dbReference type="EC" id="1.1.1.23"/>
    </reaction>
</comment>
<dbReference type="EC" id="1.1.1.23" evidence="3 8"/>
<dbReference type="Pfam" id="PF00815">
    <property type="entry name" value="Histidinol_dh"/>
    <property type="match status" value="1"/>
</dbReference>
<feature type="binding site" evidence="8 13">
    <location>
        <position position="418"/>
    </location>
    <ligand>
        <name>Zn(2+)</name>
        <dbReference type="ChEBI" id="CHEBI:29105"/>
    </ligand>
</feature>
<dbReference type="GO" id="GO:0005829">
    <property type="term" value="C:cytosol"/>
    <property type="evidence" value="ECO:0007669"/>
    <property type="project" value="TreeGrafter"/>
</dbReference>
<evidence type="ECO:0000256" key="7">
    <source>
        <dbReference type="ARBA" id="ARBA00049489"/>
    </source>
</evidence>
<evidence type="ECO:0000256" key="2">
    <source>
        <dbReference type="ARBA" id="ARBA00010178"/>
    </source>
</evidence>
<feature type="binding site" evidence="8 11">
    <location>
        <position position="129"/>
    </location>
    <ligand>
        <name>NAD(+)</name>
        <dbReference type="ChEBI" id="CHEBI:57540"/>
    </ligand>
</feature>
<keyword evidence="8" id="KW-0028">Amino-acid biosynthesis</keyword>
<dbReference type="InterPro" id="IPR001692">
    <property type="entry name" value="Histidinol_DH_CS"/>
</dbReference>
<keyword evidence="5 8" id="KW-0862">Zinc</keyword>
<feature type="binding site" evidence="8 11">
    <location>
        <position position="212"/>
    </location>
    <ligand>
        <name>NAD(+)</name>
        <dbReference type="ChEBI" id="CHEBI:57540"/>
    </ligand>
</feature>
<evidence type="ECO:0000256" key="14">
    <source>
        <dbReference type="RuleBase" id="RU004175"/>
    </source>
</evidence>
<evidence type="ECO:0000256" key="8">
    <source>
        <dbReference type="HAMAP-Rule" id="MF_01024"/>
    </source>
</evidence>
<dbReference type="InterPro" id="IPR016161">
    <property type="entry name" value="Ald_DH/histidinol_DH"/>
</dbReference>
<feature type="binding site" evidence="8 12">
    <location>
        <position position="257"/>
    </location>
    <ligand>
        <name>substrate</name>
    </ligand>
</feature>
<dbReference type="PANTHER" id="PTHR21256">
    <property type="entry name" value="HISTIDINOL DEHYDROGENASE HDH"/>
    <property type="match status" value="1"/>
</dbReference>
<evidence type="ECO:0000256" key="5">
    <source>
        <dbReference type="ARBA" id="ARBA00022833"/>
    </source>
</evidence>
<dbReference type="InterPro" id="IPR012131">
    <property type="entry name" value="Hstdl_DH"/>
</dbReference>
<evidence type="ECO:0000256" key="6">
    <source>
        <dbReference type="ARBA" id="ARBA00023002"/>
    </source>
</evidence>
<evidence type="ECO:0000256" key="10">
    <source>
        <dbReference type="PIRSR" id="PIRSR000099-1"/>
    </source>
</evidence>
<feature type="binding site" evidence="8 13">
    <location>
        <position position="359"/>
    </location>
    <ligand>
        <name>Zn(2+)</name>
        <dbReference type="ChEBI" id="CHEBI:29105"/>
    </ligand>
</feature>
<dbReference type="UniPathway" id="UPA00031">
    <property type="reaction ID" value="UER00014"/>
</dbReference>
<feature type="binding site" evidence="8 13">
    <location>
        <position position="257"/>
    </location>
    <ligand>
        <name>Zn(2+)</name>
        <dbReference type="ChEBI" id="CHEBI:29105"/>
    </ligand>
</feature>
<feature type="active site" description="Proton acceptor" evidence="8 10">
    <location>
        <position position="325"/>
    </location>
</feature>
<dbReference type="Gene3D" id="3.40.50.1980">
    <property type="entry name" value="Nitrogenase molybdenum iron protein domain"/>
    <property type="match status" value="2"/>
</dbReference>
<evidence type="ECO:0000313" key="15">
    <source>
        <dbReference type="EMBL" id="OXT08998.1"/>
    </source>
</evidence>
<comment type="similarity">
    <text evidence="2 8 9 14">Belongs to the histidinol dehydrogenase family.</text>
</comment>
<dbReference type="PROSITE" id="PS00611">
    <property type="entry name" value="HISOL_DEHYDROGENASE"/>
    <property type="match status" value="1"/>
</dbReference>
<protein>
    <recommendedName>
        <fullName evidence="3 8">Histidinol dehydrogenase</fullName>
        <shortName evidence="8">HDH</shortName>
        <ecNumber evidence="3 8">1.1.1.23</ecNumber>
    </recommendedName>
</protein>
<dbReference type="Gene3D" id="1.20.5.1300">
    <property type="match status" value="1"/>
</dbReference>
<dbReference type="GO" id="GO:0004399">
    <property type="term" value="F:histidinol dehydrogenase activity"/>
    <property type="evidence" value="ECO:0007669"/>
    <property type="project" value="UniProtKB-UniRule"/>
</dbReference>
<feature type="binding site" evidence="8 12">
    <location>
        <position position="359"/>
    </location>
    <ligand>
        <name>substrate</name>
    </ligand>
</feature>
<keyword evidence="8" id="KW-0368">Histidine biosynthesis</keyword>
<evidence type="ECO:0000313" key="16">
    <source>
        <dbReference type="Proteomes" id="UP000215301"/>
    </source>
</evidence>
<dbReference type="AlphaFoldDB" id="A0A231VLK9"/>
<dbReference type="FunFam" id="3.40.50.1980:FF:000001">
    <property type="entry name" value="Histidinol dehydrogenase"/>
    <property type="match status" value="1"/>
</dbReference>
<evidence type="ECO:0000256" key="13">
    <source>
        <dbReference type="PIRSR" id="PIRSR000099-4"/>
    </source>
</evidence>
<feature type="binding site" evidence="8 11">
    <location>
        <position position="189"/>
    </location>
    <ligand>
        <name>NAD(+)</name>
        <dbReference type="ChEBI" id="CHEBI:57540"/>
    </ligand>
</feature>
<accession>A0A231VLK9</accession>
<sequence length="428" mass="47029">MIKIYDFSNSIDNTVIKNLTNRSKLENKDVESTVSEIIYNVKMHGDRALFDYTLKYDGVEIDDKNIMVEKREIDDAYSKVDKEFISALRNAIKNITEYHENQRQKTWLDFKGGIIYGQKIRPLEKVGIYVPGGTASYPSSVLMNSIPAKVAGVDEIVMVTPVKAGLNPFVIVAANEVGINKIYKIGGAQAIAALAFGTESIPKVDKIVGPGNIFVAMAKRAVYGYVDIDMVAGPSEVLIVAAESANPTYLAADLLSQAEHDAMASAVLITTSKNIAEKVAEEVSRQTLYLERKDIINKSLEDYGAIIIVNNLEDALNIANEIAPEHLELDIKNPFEMIGMVKNAGAVFLGENSPEPLGDYIAGPNHVLPTSGTSRFFSPLSVDDFIKKMSILYYDENSLKNVSNDIVRLAEAEGLTAHANSIKVRFKR</sequence>
<reference evidence="15 16" key="1">
    <citation type="submission" date="2017-06" db="EMBL/GenBank/DDBJ databases">
        <title>Isolation and characterization of a thermophilic and butanogenic Thermoanaerobacterium thermosaccharolyticum M5 capable of efficient degradation of hemicellulose.</title>
        <authorList>
            <person name="Xin F."/>
            <person name="Jiang Y."/>
        </authorList>
    </citation>
    <scope>NUCLEOTIDE SEQUENCE [LARGE SCALE GENOMIC DNA]</scope>
    <source>
        <strain evidence="15 16">M5</strain>
    </source>
</reference>
<comment type="caution">
    <text evidence="15">The sequence shown here is derived from an EMBL/GenBank/DDBJ whole genome shotgun (WGS) entry which is preliminary data.</text>
</comment>
<evidence type="ECO:0000256" key="4">
    <source>
        <dbReference type="ARBA" id="ARBA00022723"/>
    </source>
</evidence>
<keyword evidence="4 8" id="KW-0479">Metal-binding</keyword>
<evidence type="ECO:0000256" key="9">
    <source>
        <dbReference type="PIRNR" id="PIRNR000099"/>
    </source>
</evidence>
<keyword evidence="8 11" id="KW-0520">NAD</keyword>
<dbReference type="RefSeq" id="WP_094043721.1">
    <property type="nucleotide sequence ID" value="NZ_NKHD01000006.1"/>
</dbReference>
<dbReference type="PIRSF" id="PIRSF000099">
    <property type="entry name" value="Histidinol_dh"/>
    <property type="match status" value="1"/>
</dbReference>
<dbReference type="PRINTS" id="PR00083">
    <property type="entry name" value="HOLDHDRGNASE"/>
</dbReference>
<feature type="binding site" evidence="8 12">
    <location>
        <position position="260"/>
    </location>
    <ligand>
        <name>substrate</name>
    </ligand>
</feature>
<keyword evidence="6 8" id="KW-0560">Oxidoreductase</keyword>
<dbReference type="PANTHER" id="PTHR21256:SF2">
    <property type="entry name" value="HISTIDINE BIOSYNTHESIS TRIFUNCTIONAL PROTEIN"/>
    <property type="match status" value="1"/>
</dbReference>
<dbReference type="HAMAP" id="MF_01024">
    <property type="entry name" value="HisD"/>
    <property type="match status" value="1"/>
</dbReference>
<comment type="cofactor">
    <cofactor evidence="8 13">
        <name>Zn(2+)</name>
        <dbReference type="ChEBI" id="CHEBI:29105"/>
    </cofactor>
    <text evidence="8 13">Binds 1 zinc ion per subunit.</text>
</comment>
<feature type="active site" description="Proton acceptor" evidence="8 10">
    <location>
        <position position="326"/>
    </location>
</feature>
<dbReference type="GO" id="GO:0008270">
    <property type="term" value="F:zinc ion binding"/>
    <property type="evidence" value="ECO:0007669"/>
    <property type="project" value="UniProtKB-UniRule"/>
</dbReference>
<dbReference type="InterPro" id="IPR022695">
    <property type="entry name" value="Histidinol_DH_monofunct"/>
</dbReference>
<dbReference type="SUPFAM" id="SSF53720">
    <property type="entry name" value="ALDH-like"/>
    <property type="match status" value="1"/>
</dbReference>
<dbReference type="FunFam" id="3.40.50.1980:FF:000026">
    <property type="entry name" value="Histidinol dehydrogenase"/>
    <property type="match status" value="1"/>
</dbReference>
<feature type="binding site" evidence="8 13">
    <location>
        <position position="260"/>
    </location>
    <ligand>
        <name>Zn(2+)</name>
        <dbReference type="ChEBI" id="CHEBI:29105"/>
    </ligand>
</feature>
<proteinExistence type="inferred from homology"/>
<dbReference type="EMBL" id="NKHD01000006">
    <property type="protein sequence ID" value="OXT08998.1"/>
    <property type="molecule type" value="Genomic_DNA"/>
</dbReference>
<evidence type="ECO:0000256" key="11">
    <source>
        <dbReference type="PIRSR" id="PIRSR000099-2"/>
    </source>
</evidence>
<feature type="binding site" evidence="8 12">
    <location>
        <position position="235"/>
    </location>
    <ligand>
        <name>substrate</name>
    </ligand>
</feature>
<dbReference type="GO" id="GO:0051287">
    <property type="term" value="F:NAD binding"/>
    <property type="evidence" value="ECO:0007669"/>
    <property type="project" value="InterPro"/>
</dbReference>
<feature type="binding site" evidence="8 12">
    <location>
        <position position="413"/>
    </location>
    <ligand>
        <name>substrate</name>
    </ligand>
</feature>
<dbReference type="GO" id="GO:0000105">
    <property type="term" value="P:L-histidine biosynthetic process"/>
    <property type="evidence" value="ECO:0007669"/>
    <property type="project" value="UniProtKB-UniRule"/>
</dbReference>
<evidence type="ECO:0000256" key="3">
    <source>
        <dbReference type="ARBA" id="ARBA00012965"/>
    </source>
</evidence>
<comment type="function">
    <text evidence="1 8">Catalyzes the sequential NAD-dependent oxidations of L-histidinol to L-histidinaldehyde and then to L-histidine.</text>
</comment>
<comment type="pathway">
    <text evidence="8">Amino-acid biosynthesis; L-histidine biosynthesis; L-histidine from 5-phospho-alpha-D-ribose 1-diphosphate: step 9/9.</text>
</comment>
<evidence type="ECO:0000256" key="1">
    <source>
        <dbReference type="ARBA" id="ARBA00003850"/>
    </source>
</evidence>
<feature type="binding site" evidence="8 12">
    <location>
        <position position="418"/>
    </location>
    <ligand>
        <name>substrate</name>
    </ligand>
</feature>
<evidence type="ECO:0000256" key="12">
    <source>
        <dbReference type="PIRSR" id="PIRSR000099-3"/>
    </source>
</evidence>
<gene>
    <name evidence="8 15" type="primary">hisD</name>
    <name evidence="15" type="ORF">CE561_02265</name>
</gene>
<name>A0A231VLK9_THETR</name>